<evidence type="ECO:0000313" key="7">
    <source>
        <dbReference type="EMBL" id="PVU68665.1"/>
    </source>
</evidence>
<reference evidence="6" key="2">
    <citation type="submission" date="2017-05" db="EMBL/GenBank/DDBJ databases">
        <authorList>
            <person name="Munson-Mcgee J.H."/>
        </authorList>
    </citation>
    <scope>NUCLEOTIDE SEQUENCE</scope>
    <source>
        <strain evidence="6">SCGC AB-777_F03</strain>
    </source>
</reference>
<dbReference type="InterPro" id="IPR001147">
    <property type="entry name" value="Ribosomal_eL21"/>
</dbReference>
<name>A0A2T9WLG7_NANST</name>
<dbReference type="FunFam" id="2.30.30.70:FF:000001">
    <property type="entry name" value="60S ribosomal protein L21"/>
    <property type="match status" value="1"/>
</dbReference>
<dbReference type="Gene3D" id="2.30.30.70">
    <property type="entry name" value="Ribosomal protein L21"/>
    <property type="match status" value="1"/>
</dbReference>
<evidence type="ECO:0000256" key="3">
    <source>
        <dbReference type="ARBA" id="ARBA00023274"/>
    </source>
</evidence>
<dbReference type="EMBL" id="QEFP02000014">
    <property type="protein sequence ID" value="MCC5447208.1"/>
    <property type="molecule type" value="Genomic_DNA"/>
</dbReference>
<dbReference type="RefSeq" id="WP_228615433.1">
    <property type="nucleotide sequence ID" value="NZ_QEFP02000014.1"/>
</dbReference>
<accession>A0A2T9WLG7</accession>
<dbReference type="InterPro" id="IPR022856">
    <property type="entry name" value="Ribosomal_eL21_arc"/>
</dbReference>
<dbReference type="InterPro" id="IPR036948">
    <property type="entry name" value="Ribosomal_eL21_sf"/>
</dbReference>
<proteinExistence type="inferred from homology"/>
<dbReference type="InterPro" id="IPR008991">
    <property type="entry name" value="Translation_prot_SH3-like_sf"/>
</dbReference>
<reference evidence="7" key="3">
    <citation type="submission" date="2017-05" db="EMBL/GenBank/DDBJ databases">
        <authorList>
            <person name="Song R."/>
            <person name="Chenine A.L."/>
            <person name="Ruprecht R.M."/>
        </authorList>
    </citation>
    <scope>NUCLEOTIDE SEQUENCE</scope>
    <source>
        <strain evidence="7">SCGC AB-777_F03</strain>
    </source>
</reference>
<dbReference type="Proteomes" id="UP000245509">
    <property type="component" value="Unassembled WGS sequence"/>
</dbReference>
<dbReference type="GO" id="GO:0006412">
    <property type="term" value="P:translation"/>
    <property type="evidence" value="ECO:0007669"/>
    <property type="project" value="UniProtKB-UniRule"/>
</dbReference>
<comment type="similarity">
    <text evidence="1 5">Belongs to the eukaryotic ribosomal protein eL21 family.</text>
</comment>
<keyword evidence="3 5" id="KW-0687">Ribonucleoprotein</keyword>
<evidence type="ECO:0000256" key="4">
    <source>
        <dbReference type="ARBA" id="ARBA00035219"/>
    </source>
</evidence>
<protein>
    <recommendedName>
        <fullName evidence="4 5">Large ribosomal subunit protein eL21</fullName>
    </recommendedName>
</protein>
<dbReference type="NCBIfam" id="NF003303">
    <property type="entry name" value="PRK04306.1"/>
    <property type="match status" value="1"/>
</dbReference>
<organism evidence="7">
    <name type="scientific">Nanobsidianus stetteri</name>
    <dbReference type="NCBI Taxonomy" id="1294122"/>
    <lineage>
        <taxon>Archaea</taxon>
        <taxon>Nanobdellota</taxon>
        <taxon>Candidatus Nanoarchaeia</taxon>
        <taxon>Nanoarchaeales</taxon>
        <taxon>Nanopusillaceae</taxon>
        <taxon>Candidatus Nanobsidianus</taxon>
    </lineage>
</organism>
<evidence type="ECO:0000256" key="1">
    <source>
        <dbReference type="ARBA" id="ARBA00008427"/>
    </source>
</evidence>
<dbReference type="Pfam" id="PF01157">
    <property type="entry name" value="Ribosomal_L21e"/>
    <property type="match status" value="1"/>
</dbReference>
<gene>
    <name evidence="5" type="primary">rpl21e</name>
    <name evidence="6" type="ORF">DDW03_002210</name>
    <name evidence="7" type="ORF">DDW03_01570</name>
</gene>
<dbReference type="EMBL" id="QEFP01000005">
    <property type="protein sequence ID" value="PVU68665.1"/>
    <property type="molecule type" value="Genomic_DNA"/>
</dbReference>
<reference evidence="7" key="1">
    <citation type="journal article" date="2015" name="Appl. Environ. Microbiol.">
        <title>Nanoarchaeota, Their Sulfolobales Host, and Nanoarchaeota Virus Distribution across Yellowstone National Park Hot Springs.</title>
        <authorList>
            <person name="Munson-McGee J.H."/>
            <person name="Field E.K."/>
            <person name="Bateson M."/>
            <person name="Rooney C."/>
            <person name="Stepanauskas R."/>
            <person name="Young M.J."/>
        </authorList>
    </citation>
    <scope>NUCLEOTIDE SEQUENCE [LARGE SCALE GENOMIC DNA]</scope>
    <source>
        <strain evidence="7">SCGC AB-777_F03</strain>
    </source>
</reference>
<sequence length="107" mass="12307">MTARKGKGLRRKTRDKLSLHVREHGKIKIRKILQEFNIDDKVVIKIDPSYNKTMPHPKYHGMVGKILGKRGECYEVLVNDKGKEKIIIVHPAHLEKFKGQVSPVQVS</sequence>
<reference evidence="6" key="4">
    <citation type="submission" date="2021-11" db="EMBL/GenBank/DDBJ databases">
        <authorList>
            <person name="Munson-Mcgee J."/>
            <person name="Field E."/>
            <person name="Bateson M."/>
            <person name="Rooney C."/>
            <person name="Stepanauskas R."/>
            <person name="Young M."/>
        </authorList>
    </citation>
    <scope>NUCLEOTIDE SEQUENCE</scope>
    <source>
        <strain evidence="6">SCGC AB-777_F03</strain>
    </source>
</reference>
<dbReference type="HAMAP" id="MF_00369">
    <property type="entry name" value="Ribosomal_eL21"/>
    <property type="match status" value="1"/>
</dbReference>
<evidence type="ECO:0000313" key="6">
    <source>
        <dbReference type="EMBL" id="MCC5447208.1"/>
    </source>
</evidence>
<dbReference type="GO" id="GO:0003735">
    <property type="term" value="F:structural constituent of ribosome"/>
    <property type="evidence" value="ECO:0007669"/>
    <property type="project" value="InterPro"/>
</dbReference>
<dbReference type="PANTHER" id="PTHR20981">
    <property type="entry name" value="60S RIBOSOMAL PROTEIN L21"/>
    <property type="match status" value="1"/>
</dbReference>
<evidence type="ECO:0000256" key="2">
    <source>
        <dbReference type="ARBA" id="ARBA00022980"/>
    </source>
</evidence>
<comment type="caution">
    <text evidence="7">The sequence shown here is derived from an EMBL/GenBank/DDBJ whole genome shotgun (WGS) entry which is preliminary data.</text>
</comment>
<dbReference type="AlphaFoldDB" id="A0A2T9WLG7"/>
<dbReference type="GO" id="GO:1990904">
    <property type="term" value="C:ribonucleoprotein complex"/>
    <property type="evidence" value="ECO:0007669"/>
    <property type="project" value="UniProtKB-KW"/>
</dbReference>
<dbReference type="SUPFAM" id="SSF50104">
    <property type="entry name" value="Translation proteins SH3-like domain"/>
    <property type="match status" value="1"/>
</dbReference>
<evidence type="ECO:0000256" key="5">
    <source>
        <dbReference type="HAMAP-Rule" id="MF_00369"/>
    </source>
</evidence>
<dbReference type="GO" id="GO:0005840">
    <property type="term" value="C:ribosome"/>
    <property type="evidence" value="ECO:0007669"/>
    <property type="project" value="UniProtKB-KW"/>
</dbReference>
<keyword evidence="2 5" id="KW-0689">Ribosomal protein</keyword>